<evidence type="ECO:0000313" key="8">
    <source>
        <dbReference type="EMBL" id="SEN97634.1"/>
    </source>
</evidence>
<evidence type="ECO:0000256" key="6">
    <source>
        <dbReference type="SAM" id="Phobius"/>
    </source>
</evidence>
<keyword evidence="4 6" id="KW-1133">Transmembrane helix</keyword>
<dbReference type="AlphaFoldDB" id="A0A1H8KXK7"/>
<keyword evidence="2" id="KW-1003">Cell membrane</keyword>
<feature type="transmembrane region" description="Helical" evidence="6">
    <location>
        <begin position="760"/>
        <end position="780"/>
    </location>
</feature>
<feature type="transmembrane region" description="Helical" evidence="6">
    <location>
        <begin position="306"/>
        <end position="328"/>
    </location>
</feature>
<feature type="transmembrane region" description="Helical" evidence="6">
    <location>
        <begin position="410"/>
        <end position="431"/>
    </location>
</feature>
<comment type="subcellular location">
    <subcellularLocation>
        <location evidence="1">Cell membrane</location>
        <topology evidence="1">Multi-pass membrane protein</topology>
    </subcellularLocation>
</comment>
<dbReference type="Pfam" id="PF03176">
    <property type="entry name" value="MMPL"/>
    <property type="match status" value="2"/>
</dbReference>
<feature type="transmembrane region" description="Helical" evidence="6">
    <location>
        <begin position="281"/>
        <end position="299"/>
    </location>
</feature>
<feature type="domain" description="Membrane transport protein MMPL" evidence="7">
    <location>
        <begin position="238"/>
        <end position="445"/>
    </location>
</feature>
<evidence type="ECO:0000313" key="9">
    <source>
        <dbReference type="Proteomes" id="UP000183898"/>
    </source>
</evidence>
<feature type="transmembrane region" description="Helical" evidence="6">
    <location>
        <begin position="786"/>
        <end position="807"/>
    </location>
</feature>
<keyword evidence="3 6" id="KW-0812">Transmembrane</keyword>
<gene>
    <name evidence="8" type="ORF">SAMN05216404_109102</name>
</gene>
<dbReference type="InterPro" id="IPR050545">
    <property type="entry name" value="Mycobact_MmpL"/>
</dbReference>
<evidence type="ECO:0000256" key="4">
    <source>
        <dbReference type="ARBA" id="ARBA00022989"/>
    </source>
</evidence>
<dbReference type="PANTHER" id="PTHR33406">
    <property type="entry name" value="MEMBRANE PROTEIN MJ1562-RELATED"/>
    <property type="match status" value="1"/>
</dbReference>
<accession>A0A1H8KXK7</accession>
<dbReference type="Proteomes" id="UP000183898">
    <property type="component" value="Unassembled WGS sequence"/>
</dbReference>
<evidence type="ECO:0000256" key="2">
    <source>
        <dbReference type="ARBA" id="ARBA00022475"/>
    </source>
</evidence>
<proteinExistence type="predicted"/>
<evidence type="ECO:0000256" key="5">
    <source>
        <dbReference type="ARBA" id="ARBA00023136"/>
    </source>
</evidence>
<feature type="transmembrane region" description="Helical" evidence="6">
    <location>
        <begin position="463"/>
        <end position="482"/>
    </location>
</feature>
<dbReference type="EMBL" id="FOCT01000009">
    <property type="protein sequence ID" value="SEN97634.1"/>
    <property type="molecule type" value="Genomic_DNA"/>
</dbReference>
<dbReference type="RefSeq" id="WP_074747245.1">
    <property type="nucleotide sequence ID" value="NZ_FOCT01000009.1"/>
</dbReference>
<dbReference type="InterPro" id="IPR017841">
    <property type="entry name" value="Hopanoid_biosynth_HpnN"/>
</dbReference>
<evidence type="ECO:0000256" key="1">
    <source>
        <dbReference type="ARBA" id="ARBA00004651"/>
    </source>
</evidence>
<organism evidence="8 9">
    <name type="scientific">Nitrosospira multiformis</name>
    <dbReference type="NCBI Taxonomy" id="1231"/>
    <lineage>
        <taxon>Bacteria</taxon>
        <taxon>Pseudomonadati</taxon>
        <taxon>Pseudomonadota</taxon>
        <taxon>Betaproteobacteria</taxon>
        <taxon>Nitrosomonadales</taxon>
        <taxon>Nitrosomonadaceae</taxon>
        <taxon>Nitrosospira</taxon>
    </lineage>
</organism>
<reference evidence="8 9" key="1">
    <citation type="submission" date="2016-10" db="EMBL/GenBank/DDBJ databases">
        <authorList>
            <person name="de Groot N.N."/>
        </authorList>
    </citation>
    <scope>NUCLEOTIDE SEQUENCE [LARGE SCALE GENOMIC DNA]</scope>
    <source>
        <strain evidence="8 9">Nl18</strain>
    </source>
</reference>
<feature type="domain" description="Membrane transport protein MMPL" evidence="7">
    <location>
        <begin position="698"/>
        <end position="877"/>
    </location>
</feature>
<dbReference type="SUPFAM" id="SSF82866">
    <property type="entry name" value="Multidrug efflux transporter AcrB transmembrane domain"/>
    <property type="match status" value="2"/>
</dbReference>
<dbReference type="Gene3D" id="1.20.1640.10">
    <property type="entry name" value="Multidrug efflux transporter AcrB transmembrane domain"/>
    <property type="match status" value="2"/>
</dbReference>
<feature type="transmembrane region" description="Helical" evidence="6">
    <location>
        <begin position="733"/>
        <end position="753"/>
    </location>
</feature>
<feature type="transmembrane region" description="Helical" evidence="6">
    <location>
        <begin position="28"/>
        <end position="46"/>
    </location>
</feature>
<feature type="transmembrane region" description="Helical" evidence="6">
    <location>
        <begin position="377"/>
        <end position="398"/>
    </location>
</feature>
<dbReference type="GO" id="GO:0005886">
    <property type="term" value="C:plasma membrane"/>
    <property type="evidence" value="ECO:0007669"/>
    <property type="project" value="UniProtKB-SubCell"/>
</dbReference>
<feature type="transmembrane region" description="Helical" evidence="6">
    <location>
        <begin position="334"/>
        <end position="356"/>
    </location>
</feature>
<feature type="transmembrane region" description="Helical" evidence="6">
    <location>
        <begin position="828"/>
        <end position="846"/>
    </location>
</feature>
<dbReference type="InterPro" id="IPR004869">
    <property type="entry name" value="MMPL_dom"/>
</dbReference>
<keyword evidence="5 6" id="KW-0472">Membrane</keyword>
<sequence>MTTTNNDSESRIYRIFAAWATVCYRHSAWVLFTALLISAGCSVYVWRNLGMNTDTTDMLSKDLPFRVNITHYNKTFPQDVDTLLVVLEAPTPEQVHQATERLAARLKKDTFNFEDVYPPTTGDFFTRNGLLYESVPELQQITDRVAAAQPLMAHIARNPTLAAFVDVLTGAIEELQKGRAMELSPVLGAVSDTVGARLGGAPRALSWQALFSGESQKSKYQELIIAKPKLNYDQMFPGEQAIKALSAAAGDAGITEDGAVRLRITGEVALSHDELSSSLLGMQYAGIITFILVVVVLYFAMRAAGLIINVLVCLAMGLVLTATFATAVVGHVNLISIAFAVLYIGLGADFAIHFLLRYREVLESGNPSTKALHVSGGDAGAALTACTITNAIGFYAFIPTDYSGVAELGLISGTGMIISLLVTLTIAPALLRYLPKRQQAVPDTPPKASVGRVLELSLKWHRLTYVLTFAASVGALFLLPQVRFDYNLLNLQDQKGKAIQAFRELLAQPDLSPWHSIVLAKDRHEAGRLALALSELPEVDKVVSLLDFVPADQEEKLQLIEEMALTVGPIEGVGQDRRVDSSIQKQREALDALTAALDSFIAARPEHAAVPAARKLRSSLSSLFEQLDTASPADQVALLRSLEGDLLVTLPAALENLRTATEANLFGEQDLPASLSSRWHAQSGEYRLAIYPSEDLNDNDALRRFVRSVQKVAPEVTGAPVVTLEAGEAVVQAFVQAFLLALVGIIVALLVLLRSVKYMLLVLLPLLLSSLFTAAFTVLLDVPFNFANIIALPLLLGLGIDSSLHMVHRSLNNELVSEMLIHTSTARAIFYSALTALVDFASLMFSSHRGTASMGIMLTVGLAFTLICTLVILPALLRAPAKGAKAQFVR</sequence>
<name>A0A1H8KXK7_9PROT</name>
<feature type="transmembrane region" description="Helical" evidence="6">
    <location>
        <begin position="852"/>
        <end position="877"/>
    </location>
</feature>
<dbReference type="PANTHER" id="PTHR33406:SF13">
    <property type="entry name" value="MEMBRANE PROTEIN YDFJ"/>
    <property type="match status" value="1"/>
</dbReference>
<dbReference type="NCBIfam" id="TIGR03480">
    <property type="entry name" value="HpnN"/>
    <property type="match status" value="1"/>
</dbReference>
<evidence type="ECO:0000259" key="7">
    <source>
        <dbReference type="Pfam" id="PF03176"/>
    </source>
</evidence>
<protein>
    <recommendedName>
        <fullName evidence="7">Membrane transport protein MMPL domain-containing protein</fullName>
    </recommendedName>
</protein>
<evidence type="ECO:0000256" key="3">
    <source>
        <dbReference type="ARBA" id="ARBA00022692"/>
    </source>
</evidence>